<protein>
    <recommendedName>
        <fullName evidence="4">Phytanoyl-CoA dioxygenase</fullName>
    </recommendedName>
</protein>
<name>A0A0R3N7M1_9BRAD</name>
<comment type="caution">
    <text evidence="2">The sequence shown here is derived from an EMBL/GenBank/DDBJ whole genome shotgun (WGS) entry which is preliminary data.</text>
</comment>
<dbReference type="SUPFAM" id="SSF51197">
    <property type="entry name" value="Clavaminate synthase-like"/>
    <property type="match status" value="1"/>
</dbReference>
<dbReference type="RefSeq" id="WP_197427311.1">
    <property type="nucleotide sequence ID" value="NZ_LLYA01000093.1"/>
</dbReference>
<dbReference type="Proteomes" id="UP000052023">
    <property type="component" value="Unassembled WGS sequence"/>
</dbReference>
<dbReference type="GO" id="GO:0016706">
    <property type="term" value="F:2-oxoglutarate-dependent dioxygenase activity"/>
    <property type="evidence" value="ECO:0007669"/>
    <property type="project" value="UniProtKB-ARBA"/>
</dbReference>
<keyword evidence="3" id="KW-1185">Reference proteome</keyword>
<dbReference type="AlphaFoldDB" id="A0A0R3N7M1"/>
<dbReference type="InterPro" id="IPR008775">
    <property type="entry name" value="Phytyl_CoA_dOase-like"/>
</dbReference>
<accession>A0A0R3N7M1</accession>
<organism evidence="2 3">
    <name type="scientific">Bradyrhizobium retamae</name>
    <dbReference type="NCBI Taxonomy" id="1300035"/>
    <lineage>
        <taxon>Bacteria</taxon>
        <taxon>Pseudomonadati</taxon>
        <taxon>Pseudomonadota</taxon>
        <taxon>Alphaproteobacteria</taxon>
        <taxon>Hyphomicrobiales</taxon>
        <taxon>Nitrobacteraceae</taxon>
        <taxon>Bradyrhizobium</taxon>
    </lineage>
</organism>
<dbReference type="EMBL" id="LLYA01000093">
    <property type="protein sequence ID" value="KRR28391.1"/>
    <property type="molecule type" value="Genomic_DNA"/>
</dbReference>
<dbReference type="Gene3D" id="2.60.120.620">
    <property type="entry name" value="q2cbj1_9rhob like domain"/>
    <property type="match status" value="1"/>
</dbReference>
<proteinExistence type="predicted"/>
<feature type="non-terminal residue" evidence="2">
    <location>
        <position position="207"/>
    </location>
</feature>
<evidence type="ECO:0000313" key="2">
    <source>
        <dbReference type="EMBL" id="KRR28391.1"/>
    </source>
</evidence>
<comment type="cofactor">
    <cofactor evidence="1">
        <name>Fe(2+)</name>
        <dbReference type="ChEBI" id="CHEBI:29033"/>
    </cofactor>
</comment>
<sequence length="207" mass="23141">MSSEEVSAYARDGYVIRKNLFSRKEVALFLDRVRAPIEAEIAGGLVFAKKDHEGRTGLVKGLTKADEVRFGFLGRDERLVDLAQDVIGKPVYRYAHEMPLKQPAGGGGDGGWGWHQDFGFFHTDGLLAPELTAIWLVFHKATRENGCMRVLKGSHKLGRLNHNTDLAPNRAEYVKVNQTQVEQKALEAAMKRFETVYVELEPGDAMI</sequence>
<evidence type="ECO:0000256" key="1">
    <source>
        <dbReference type="ARBA" id="ARBA00001954"/>
    </source>
</evidence>
<dbReference type="PANTHER" id="PTHR20883:SF48">
    <property type="entry name" value="ECTOINE DIOXYGENASE"/>
    <property type="match status" value="1"/>
</dbReference>
<gene>
    <name evidence="2" type="ORF">CQ13_39575</name>
</gene>
<dbReference type="PANTHER" id="PTHR20883">
    <property type="entry name" value="PHYTANOYL-COA DIOXYGENASE DOMAIN CONTAINING 1"/>
    <property type="match status" value="1"/>
</dbReference>
<evidence type="ECO:0008006" key="4">
    <source>
        <dbReference type="Google" id="ProtNLM"/>
    </source>
</evidence>
<dbReference type="GO" id="GO:0005506">
    <property type="term" value="F:iron ion binding"/>
    <property type="evidence" value="ECO:0007669"/>
    <property type="project" value="UniProtKB-ARBA"/>
</dbReference>
<reference evidence="2 3" key="1">
    <citation type="submission" date="2014-03" db="EMBL/GenBank/DDBJ databases">
        <title>Bradyrhizobium valentinum sp. nov., isolated from effective nodules of Lupinus mariae-josephae, a lupine endemic of basic-lime soils in Eastern Spain.</title>
        <authorList>
            <person name="Duran D."/>
            <person name="Rey L."/>
            <person name="Navarro A."/>
            <person name="Busquets A."/>
            <person name="Imperial J."/>
            <person name="Ruiz-Argueso T."/>
        </authorList>
    </citation>
    <scope>NUCLEOTIDE SEQUENCE [LARGE SCALE GENOMIC DNA]</scope>
    <source>
        <strain evidence="2 3">Ro19</strain>
    </source>
</reference>
<evidence type="ECO:0000313" key="3">
    <source>
        <dbReference type="Proteomes" id="UP000052023"/>
    </source>
</evidence>
<dbReference type="Pfam" id="PF05721">
    <property type="entry name" value="PhyH"/>
    <property type="match status" value="1"/>
</dbReference>